<dbReference type="GO" id="GO:0005975">
    <property type="term" value="P:carbohydrate metabolic process"/>
    <property type="evidence" value="ECO:0007669"/>
    <property type="project" value="TreeGrafter"/>
</dbReference>
<protein>
    <submittedName>
        <fullName evidence="3">Sialic acid acetylesterase</fullName>
    </submittedName>
</protein>
<dbReference type="Proteomes" id="UP000694700">
    <property type="component" value="Unplaced"/>
</dbReference>
<dbReference type="InterPro" id="IPR039329">
    <property type="entry name" value="SIAE"/>
</dbReference>
<dbReference type="SUPFAM" id="SSF52266">
    <property type="entry name" value="SGNH hydrolase"/>
    <property type="match status" value="1"/>
</dbReference>
<dbReference type="PANTHER" id="PTHR22901">
    <property type="entry name" value="SIALATE O-ACETYLESTERASE"/>
    <property type="match status" value="1"/>
</dbReference>
<name>A0A8C1T172_CYPCA</name>
<feature type="domain" description="Sialate O-acetylesterase" evidence="2">
    <location>
        <begin position="135"/>
        <end position="348"/>
    </location>
</feature>
<dbReference type="Gene3D" id="3.40.50.1110">
    <property type="entry name" value="SGNH hydrolase"/>
    <property type="match status" value="1"/>
</dbReference>
<dbReference type="PANTHER" id="PTHR22901:SF0">
    <property type="entry name" value="SIALATE O-ACETYLESTERASE"/>
    <property type="match status" value="1"/>
</dbReference>
<dbReference type="InterPro" id="IPR036514">
    <property type="entry name" value="SGNH_hydro_sf"/>
</dbReference>
<dbReference type="AlphaFoldDB" id="A0A8C1T172"/>
<dbReference type="GO" id="GO:0001681">
    <property type="term" value="F:sialate O-acetylesterase activity"/>
    <property type="evidence" value="ECO:0007669"/>
    <property type="project" value="InterPro"/>
</dbReference>
<evidence type="ECO:0000313" key="3">
    <source>
        <dbReference type="Ensembl" id="ENSCCRP00015015886.1"/>
    </source>
</evidence>
<keyword evidence="1" id="KW-0378">Hydrolase</keyword>
<accession>A0A8C1T172</accession>
<reference evidence="3" key="1">
    <citation type="submission" date="2025-08" db="UniProtKB">
        <authorList>
            <consortium name="Ensembl"/>
        </authorList>
    </citation>
    <scope>IDENTIFICATION</scope>
</reference>
<dbReference type="InterPro" id="IPR005181">
    <property type="entry name" value="SASA"/>
</dbReference>
<evidence type="ECO:0000256" key="1">
    <source>
        <dbReference type="ARBA" id="ARBA00022801"/>
    </source>
</evidence>
<sequence length="537" mass="59618">MTGLTTKRCLHCLLSLNALPSFQSLAEMLTTVTFSLLLSTFASVLSAEVFRFSSYYGNHMVLQKAPAKAVVWGFGQTGAKVVVSLSGSKNVSTTVINGIWRTTLRPVKAGGSYNLTASQSITNSSITLTDVLFGDTWLCSGQSNMAFTVGQVINATEELALASKFPDVRIFQAALAHSDEELIDLARVEVPWSRPTAELLGGKQFSHFSAVCWLFGRYLYKTLKYPIGLVHSSWGGTPVEAWSSPRALHKCGLMKSVLPVQSYFMEGASVNWNSSVLWNAMIHPLLNMTITGAIWYQGEANTKYNRDKYNCSFPVMIDDWRMAFHEGSDGQTPPGFPFGFVQLSTYLKNNSKDGFREIRWHQTADYGYAPNERMKNTFMALAIDLPDDRSPWGSIHPEDKQDVAYRLVLGARAVAYGEKNVSFQGPFPTHALLEQDLIYIVFNQGIEQGIAITNDRFFEICCSEDKACGSDGKWFHVDIVKHGLYYVIVSTPKCPAANITAVRYLWTDWPCQLKACPIYSSDGLLPAPPFILAITKQ</sequence>
<proteinExistence type="predicted"/>
<evidence type="ECO:0000313" key="4">
    <source>
        <dbReference type="Proteomes" id="UP000694700"/>
    </source>
</evidence>
<dbReference type="Pfam" id="PF03629">
    <property type="entry name" value="SASA"/>
    <property type="match status" value="1"/>
</dbReference>
<organism evidence="3 4">
    <name type="scientific">Cyprinus carpio</name>
    <name type="common">Common carp</name>
    <dbReference type="NCBI Taxonomy" id="7962"/>
    <lineage>
        <taxon>Eukaryota</taxon>
        <taxon>Metazoa</taxon>
        <taxon>Chordata</taxon>
        <taxon>Craniata</taxon>
        <taxon>Vertebrata</taxon>
        <taxon>Euteleostomi</taxon>
        <taxon>Actinopterygii</taxon>
        <taxon>Neopterygii</taxon>
        <taxon>Teleostei</taxon>
        <taxon>Ostariophysi</taxon>
        <taxon>Cypriniformes</taxon>
        <taxon>Cyprinidae</taxon>
        <taxon>Cyprininae</taxon>
        <taxon>Cyprinus</taxon>
    </lineage>
</organism>
<evidence type="ECO:0000259" key="2">
    <source>
        <dbReference type="Pfam" id="PF03629"/>
    </source>
</evidence>
<dbReference type="Ensembl" id="ENSCCRT00015016439.1">
    <property type="protein sequence ID" value="ENSCCRP00015015886.1"/>
    <property type="gene ID" value="ENSCCRG00015007073.1"/>
</dbReference>